<comment type="caution">
    <text evidence="2">The sequence shown here is derived from an EMBL/GenBank/DDBJ whole genome shotgun (WGS) entry which is preliminary data.</text>
</comment>
<keyword evidence="2" id="KW-0238">DNA-binding</keyword>
<dbReference type="AlphaFoldDB" id="A0A3N5BFH0"/>
<evidence type="ECO:0000313" key="3">
    <source>
        <dbReference type="Proteomes" id="UP000282654"/>
    </source>
</evidence>
<dbReference type="InterPro" id="IPR046947">
    <property type="entry name" value="LytR-like"/>
</dbReference>
<dbReference type="PANTHER" id="PTHR37299:SF1">
    <property type="entry name" value="STAGE 0 SPORULATION PROTEIN A HOMOLOG"/>
    <property type="match status" value="1"/>
</dbReference>
<protein>
    <submittedName>
        <fullName evidence="2">LytTr DNA-binding domain-containing protein</fullName>
    </submittedName>
</protein>
<dbReference type="Pfam" id="PF04397">
    <property type="entry name" value="LytTR"/>
    <property type="match status" value="1"/>
</dbReference>
<dbReference type="GO" id="GO:0000156">
    <property type="term" value="F:phosphorelay response regulator activity"/>
    <property type="evidence" value="ECO:0007669"/>
    <property type="project" value="InterPro"/>
</dbReference>
<reference evidence="2 3" key="1">
    <citation type="submission" date="2018-11" db="EMBL/GenBank/DDBJ databases">
        <title>Genomic Encyclopedia of Type Strains, Phase IV (KMG-IV): sequencing the most valuable type-strain genomes for metagenomic binning, comparative biology and taxonomic classification.</title>
        <authorList>
            <person name="Goeker M."/>
        </authorList>
    </citation>
    <scope>NUCLEOTIDE SEQUENCE [LARGE SCALE GENOMIC DNA]</scope>
    <source>
        <strain evidence="2 3">DSM 102936</strain>
    </source>
</reference>
<proteinExistence type="predicted"/>
<evidence type="ECO:0000259" key="1">
    <source>
        <dbReference type="PROSITE" id="PS50930"/>
    </source>
</evidence>
<dbReference type="PROSITE" id="PS50930">
    <property type="entry name" value="HTH_LYTTR"/>
    <property type="match status" value="1"/>
</dbReference>
<feature type="domain" description="HTH LytTR-type" evidence="1">
    <location>
        <begin position="54"/>
        <end position="161"/>
    </location>
</feature>
<name>A0A3N5BFH0_9THEO</name>
<dbReference type="OrthoDB" id="9809318at2"/>
<accession>A0A3N5BFH0</accession>
<dbReference type="Proteomes" id="UP000282654">
    <property type="component" value="Unassembled WGS sequence"/>
</dbReference>
<dbReference type="GO" id="GO:0003677">
    <property type="term" value="F:DNA binding"/>
    <property type="evidence" value="ECO:0007669"/>
    <property type="project" value="UniProtKB-KW"/>
</dbReference>
<sequence length="166" mass="19078">MVAQAIQDLLRVSSLRSSRAAGKGTAERDILWSPLGSSPCEVYPREEGLQVACLAGSTAEGRIYLFAVQEIIYCGRDGRRGFFKTEQGEFFSAFTLEKLAARLKPFGFFRSHRCYLVNLDWVEGIVKISRGTYDLLLRDREKSRIPLSREHARELRHMLLRDRFKF</sequence>
<evidence type="ECO:0000313" key="2">
    <source>
        <dbReference type="EMBL" id="RPF46832.1"/>
    </source>
</evidence>
<dbReference type="Gene3D" id="2.40.50.1020">
    <property type="entry name" value="LytTr DNA-binding domain"/>
    <property type="match status" value="1"/>
</dbReference>
<gene>
    <name evidence="2" type="ORF">EDD75_1092</name>
</gene>
<dbReference type="EMBL" id="RKRE01000002">
    <property type="protein sequence ID" value="RPF46832.1"/>
    <property type="molecule type" value="Genomic_DNA"/>
</dbReference>
<dbReference type="PANTHER" id="PTHR37299">
    <property type="entry name" value="TRANSCRIPTIONAL REGULATOR-RELATED"/>
    <property type="match status" value="1"/>
</dbReference>
<keyword evidence="3" id="KW-1185">Reference proteome</keyword>
<dbReference type="InterPro" id="IPR007492">
    <property type="entry name" value="LytTR_DNA-bd_dom"/>
</dbReference>
<organism evidence="2 3">
    <name type="scientific">Thermodesulfitimonas autotrophica</name>
    <dbReference type="NCBI Taxonomy" id="1894989"/>
    <lineage>
        <taxon>Bacteria</taxon>
        <taxon>Bacillati</taxon>
        <taxon>Bacillota</taxon>
        <taxon>Clostridia</taxon>
        <taxon>Thermoanaerobacterales</taxon>
        <taxon>Thermoanaerobacteraceae</taxon>
        <taxon>Thermodesulfitimonas</taxon>
    </lineage>
</organism>
<dbReference type="SMART" id="SM00850">
    <property type="entry name" value="LytTR"/>
    <property type="match status" value="1"/>
</dbReference>